<dbReference type="GeneID" id="110596261"/>
<dbReference type="PANTHER" id="PTHR47901">
    <property type="entry name" value="CASPASE RECRUITMENT DOMAIN-CONTAINING PROTEIN 18"/>
    <property type="match status" value="1"/>
</dbReference>
<dbReference type="PANTHER" id="PTHR47901:SF3">
    <property type="entry name" value="CASPASE-1"/>
    <property type="match status" value="1"/>
</dbReference>
<dbReference type="PROSITE" id="PS50209">
    <property type="entry name" value="CARD"/>
    <property type="match status" value="1"/>
</dbReference>
<dbReference type="AlphaFoldDB" id="A0A3Q0E9L7"/>
<organism evidence="2 3">
    <name type="scientific">Carlito syrichta</name>
    <name type="common">Philippine tarsier</name>
    <name type="synonym">Tarsius syrichta</name>
    <dbReference type="NCBI Taxonomy" id="1868482"/>
    <lineage>
        <taxon>Eukaryota</taxon>
        <taxon>Metazoa</taxon>
        <taxon>Chordata</taxon>
        <taxon>Craniata</taxon>
        <taxon>Vertebrata</taxon>
        <taxon>Euteleostomi</taxon>
        <taxon>Mammalia</taxon>
        <taxon>Eutheria</taxon>
        <taxon>Euarchontoglires</taxon>
        <taxon>Primates</taxon>
        <taxon>Haplorrhini</taxon>
        <taxon>Tarsiiformes</taxon>
        <taxon>Tarsiidae</taxon>
        <taxon>Carlito</taxon>
    </lineage>
</organism>
<dbReference type="Proteomes" id="UP000189704">
    <property type="component" value="Unplaced"/>
</dbReference>
<keyword evidence="2" id="KW-1185">Reference proteome</keyword>
<evidence type="ECO:0000313" key="2">
    <source>
        <dbReference type="Proteomes" id="UP000189704"/>
    </source>
</evidence>
<sequence length="147" mass="16976">MTEFENPVIYCVAFYRYNLDLNCSEAPSHGTSLDHVFYWLKERERRLFIHSVGVGTINVFLDDLFEENVISQEDMNKVRDESTTVVDKPRVLIDFVIGKGVEVCCKSTHYLHSEDHELAWKLVGLRRKNSGAPPILFRAALEEEDVL</sequence>
<proteinExistence type="predicted"/>
<evidence type="ECO:0000313" key="3">
    <source>
        <dbReference type="RefSeq" id="XP_021571612.1"/>
    </source>
</evidence>
<dbReference type="Pfam" id="PF00619">
    <property type="entry name" value="CARD"/>
    <property type="match status" value="1"/>
</dbReference>
<dbReference type="GO" id="GO:0072559">
    <property type="term" value="C:NLRP3 inflammasome complex"/>
    <property type="evidence" value="ECO:0007669"/>
    <property type="project" value="TreeGrafter"/>
</dbReference>
<dbReference type="GO" id="GO:0050727">
    <property type="term" value="P:regulation of inflammatory response"/>
    <property type="evidence" value="ECO:0007669"/>
    <property type="project" value="TreeGrafter"/>
</dbReference>
<protein>
    <submittedName>
        <fullName evidence="3">Caspase recruitment domain-containing protein 18-like</fullName>
    </submittedName>
</protein>
<dbReference type="KEGG" id="csyr:110596261"/>
<dbReference type="GO" id="GO:0004197">
    <property type="term" value="F:cysteine-type endopeptidase activity"/>
    <property type="evidence" value="ECO:0007669"/>
    <property type="project" value="InterPro"/>
</dbReference>
<evidence type="ECO:0000259" key="1">
    <source>
        <dbReference type="PROSITE" id="PS50209"/>
    </source>
</evidence>
<reference evidence="3" key="1">
    <citation type="submission" date="2025-08" db="UniProtKB">
        <authorList>
            <consortium name="RefSeq"/>
        </authorList>
    </citation>
    <scope>IDENTIFICATION</scope>
</reference>
<dbReference type="GO" id="GO:0072557">
    <property type="term" value="C:IPAF inflammasome complex"/>
    <property type="evidence" value="ECO:0007669"/>
    <property type="project" value="TreeGrafter"/>
</dbReference>
<dbReference type="RefSeq" id="XP_021571612.1">
    <property type="nucleotide sequence ID" value="XM_021715937.1"/>
</dbReference>
<dbReference type="Gene3D" id="1.10.533.10">
    <property type="entry name" value="Death Domain, Fas"/>
    <property type="match status" value="1"/>
</dbReference>
<accession>A0A3Q0E9L7</accession>
<dbReference type="GO" id="GO:0032651">
    <property type="term" value="P:regulation of interleukin-1 beta production"/>
    <property type="evidence" value="ECO:0007669"/>
    <property type="project" value="UniProtKB-ARBA"/>
</dbReference>
<gene>
    <name evidence="3" type="primary">LOC110596261</name>
</gene>
<dbReference type="GO" id="GO:0042981">
    <property type="term" value="P:regulation of apoptotic process"/>
    <property type="evidence" value="ECO:0007669"/>
    <property type="project" value="InterPro"/>
</dbReference>
<dbReference type="GO" id="GO:0089720">
    <property type="term" value="F:caspase binding"/>
    <property type="evidence" value="ECO:0007669"/>
    <property type="project" value="TreeGrafter"/>
</dbReference>
<feature type="domain" description="CARD" evidence="1">
    <location>
        <begin position="33"/>
        <end position="100"/>
    </location>
</feature>
<dbReference type="GO" id="GO:0006508">
    <property type="term" value="P:proteolysis"/>
    <property type="evidence" value="ECO:0007669"/>
    <property type="project" value="InterPro"/>
</dbReference>
<dbReference type="InterPro" id="IPR001315">
    <property type="entry name" value="CARD"/>
</dbReference>
<dbReference type="GO" id="GO:0097169">
    <property type="term" value="C:AIM2 inflammasome complex"/>
    <property type="evidence" value="ECO:0007669"/>
    <property type="project" value="TreeGrafter"/>
</dbReference>
<dbReference type="FunFam" id="1.10.533.10:FF:000031">
    <property type="entry name" value="Caspase 1, isoform CRA_b"/>
    <property type="match status" value="1"/>
</dbReference>
<dbReference type="OrthoDB" id="8869108at2759"/>
<name>A0A3Q0E9L7_CARSF</name>
<dbReference type="SUPFAM" id="SSF47986">
    <property type="entry name" value="DEATH domain"/>
    <property type="match status" value="1"/>
</dbReference>
<dbReference type="InterPro" id="IPR011029">
    <property type="entry name" value="DEATH-like_dom_sf"/>
</dbReference>
<dbReference type="InterPro" id="IPR002398">
    <property type="entry name" value="Pept_C14"/>
</dbReference>